<evidence type="ECO:0000313" key="2">
    <source>
        <dbReference type="Proteomes" id="UP001066276"/>
    </source>
</evidence>
<organism evidence="1 2">
    <name type="scientific">Pleurodeles waltl</name>
    <name type="common">Iberian ribbed newt</name>
    <dbReference type="NCBI Taxonomy" id="8319"/>
    <lineage>
        <taxon>Eukaryota</taxon>
        <taxon>Metazoa</taxon>
        <taxon>Chordata</taxon>
        <taxon>Craniata</taxon>
        <taxon>Vertebrata</taxon>
        <taxon>Euteleostomi</taxon>
        <taxon>Amphibia</taxon>
        <taxon>Batrachia</taxon>
        <taxon>Caudata</taxon>
        <taxon>Salamandroidea</taxon>
        <taxon>Salamandridae</taxon>
        <taxon>Pleurodelinae</taxon>
        <taxon>Pleurodeles</taxon>
    </lineage>
</organism>
<dbReference type="AlphaFoldDB" id="A0AAV7V305"/>
<protein>
    <submittedName>
        <fullName evidence="1">Uncharacterized protein</fullName>
    </submittedName>
</protein>
<dbReference type="EMBL" id="JANPWB010000004">
    <property type="protein sequence ID" value="KAJ1194357.1"/>
    <property type="molecule type" value="Genomic_DNA"/>
</dbReference>
<proteinExistence type="predicted"/>
<reference evidence="1" key="1">
    <citation type="journal article" date="2022" name="bioRxiv">
        <title>Sequencing and chromosome-scale assembly of the giantPleurodeles waltlgenome.</title>
        <authorList>
            <person name="Brown T."/>
            <person name="Elewa A."/>
            <person name="Iarovenko S."/>
            <person name="Subramanian E."/>
            <person name="Araus A.J."/>
            <person name="Petzold A."/>
            <person name="Susuki M."/>
            <person name="Suzuki K.-i.T."/>
            <person name="Hayashi T."/>
            <person name="Toyoda A."/>
            <person name="Oliveira C."/>
            <person name="Osipova E."/>
            <person name="Leigh N.D."/>
            <person name="Simon A."/>
            <person name="Yun M.H."/>
        </authorList>
    </citation>
    <scope>NUCLEOTIDE SEQUENCE</scope>
    <source>
        <strain evidence="1">20211129_DDA</strain>
        <tissue evidence="1">Liver</tissue>
    </source>
</reference>
<gene>
    <name evidence="1" type="ORF">NDU88_003646</name>
</gene>
<dbReference type="Proteomes" id="UP001066276">
    <property type="component" value="Chromosome 2_2"/>
</dbReference>
<comment type="caution">
    <text evidence="1">The sequence shown here is derived from an EMBL/GenBank/DDBJ whole genome shotgun (WGS) entry which is preliminary data.</text>
</comment>
<name>A0AAV7V305_PLEWA</name>
<keyword evidence="2" id="KW-1185">Reference proteome</keyword>
<sequence>MKGPPLLHLCRCGAPPPNSLRAWAHHRDSSCPSAVLRLLANPCRLEVLLPLTGPSAAIPLLRVSGEGS</sequence>
<evidence type="ECO:0000313" key="1">
    <source>
        <dbReference type="EMBL" id="KAJ1194357.1"/>
    </source>
</evidence>
<accession>A0AAV7V305</accession>